<feature type="domain" description="HTH luxR-type" evidence="4">
    <location>
        <begin position="1054"/>
        <end position="1119"/>
    </location>
</feature>
<dbReference type="Pfam" id="PF25872">
    <property type="entry name" value="HTH_77"/>
    <property type="match status" value="1"/>
</dbReference>
<protein>
    <submittedName>
        <fullName evidence="6">LuxR family transcriptional regulator</fullName>
    </submittedName>
</protein>
<dbReference type="SUPFAM" id="SSF48452">
    <property type="entry name" value="TPR-like"/>
    <property type="match status" value="1"/>
</dbReference>
<dbReference type="PROSITE" id="PS00622">
    <property type="entry name" value="HTH_LUXR_1"/>
    <property type="match status" value="1"/>
</dbReference>
<dbReference type="GO" id="GO:0003677">
    <property type="term" value="F:DNA binding"/>
    <property type="evidence" value="ECO:0007669"/>
    <property type="project" value="UniProtKB-KW"/>
</dbReference>
<dbReference type="PRINTS" id="PR00038">
    <property type="entry name" value="HTHLUXR"/>
</dbReference>
<dbReference type="Pfam" id="PF00196">
    <property type="entry name" value="GerE"/>
    <property type="match status" value="1"/>
</dbReference>
<dbReference type="GO" id="GO:0004016">
    <property type="term" value="F:adenylate cyclase activity"/>
    <property type="evidence" value="ECO:0007669"/>
    <property type="project" value="UniProtKB-ARBA"/>
</dbReference>
<comment type="caution">
    <text evidence="6">The sequence shown here is derived from an EMBL/GenBank/DDBJ whole genome shotgun (WGS) entry which is preliminary data.</text>
</comment>
<evidence type="ECO:0000256" key="1">
    <source>
        <dbReference type="ARBA" id="ARBA00023015"/>
    </source>
</evidence>
<proteinExistence type="predicted"/>
<dbReference type="PRINTS" id="PR00364">
    <property type="entry name" value="DISEASERSIST"/>
</dbReference>
<dbReference type="Pfam" id="PF00211">
    <property type="entry name" value="Guanylate_cyc"/>
    <property type="match status" value="1"/>
</dbReference>
<evidence type="ECO:0000259" key="4">
    <source>
        <dbReference type="PROSITE" id="PS50043"/>
    </source>
</evidence>
<dbReference type="InterPro" id="IPR016032">
    <property type="entry name" value="Sig_transdc_resp-reg_C-effctor"/>
</dbReference>
<keyword evidence="2" id="KW-0238">DNA-binding</keyword>
<evidence type="ECO:0000256" key="2">
    <source>
        <dbReference type="ARBA" id="ARBA00023125"/>
    </source>
</evidence>
<dbReference type="InterPro" id="IPR000792">
    <property type="entry name" value="Tscrpt_reg_LuxR_C"/>
</dbReference>
<evidence type="ECO:0000256" key="3">
    <source>
        <dbReference type="ARBA" id="ARBA00023163"/>
    </source>
</evidence>
<dbReference type="SUPFAM" id="SSF46894">
    <property type="entry name" value="C-terminal effector domain of the bipartite response regulators"/>
    <property type="match status" value="1"/>
</dbReference>
<dbReference type="SUPFAM" id="SSF55073">
    <property type="entry name" value="Nucleotide cyclase"/>
    <property type="match status" value="1"/>
</dbReference>
<dbReference type="EMBL" id="BLLA01000001">
    <property type="protein sequence ID" value="GFG94222.1"/>
    <property type="molecule type" value="Genomic_DNA"/>
</dbReference>
<accession>A0A7I9Z064</accession>
<dbReference type="Gene3D" id="1.10.10.10">
    <property type="entry name" value="Winged helix-like DNA-binding domain superfamily/Winged helix DNA-binding domain"/>
    <property type="match status" value="1"/>
</dbReference>
<dbReference type="AlphaFoldDB" id="A0A7I9Z064"/>
<reference evidence="6 7" key="1">
    <citation type="journal article" date="2019" name="Emerg. Microbes Infect.">
        <title>Comprehensive subspecies identification of 175 nontuberculous mycobacteria species based on 7547 genomic profiles.</title>
        <authorList>
            <person name="Matsumoto Y."/>
            <person name="Kinjo T."/>
            <person name="Motooka D."/>
            <person name="Nabeya D."/>
            <person name="Jung N."/>
            <person name="Uechi K."/>
            <person name="Horii T."/>
            <person name="Iida T."/>
            <person name="Fujita J."/>
            <person name="Nakamura S."/>
        </authorList>
    </citation>
    <scope>NUCLEOTIDE SEQUENCE [LARGE SCALE GENOMIC DNA]</scope>
    <source>
        <strain evidence="6 7">JCM 30726</strain>
    </source>
</reference>
<dbReference type="PROSITE" id="PS50125">
    <property type="entry name" value="GUANYLATE_CYCLASE_2"/>
    <property type="match status" value="1"/>
</dbReference>
<organism evidence="6 7">
    <name type="scientific">Mycobacterium timonense</name>
    <dbReference type="NCBI Taxonomy" id="701043"/>
    <lineage>
        <taxon>Bacteria</taxon>
        <taxon>Bacillati</taxon>
        <taxon>Actinomycetota</taxon>
        <taxon>Actinomycetes</taxon>
        <taxon>Mycobacteriales</taxon>
        <taxon>Mycobacteriaceae</taxon>
        <taxon>Mycobacterium</taxon>
        <taxon>Mycobacterium avium complex (MAC)</taxon>
    </lineage>
</organism>
<dbReference type="PANTHER" id="PTHR47691">
    <property type="entry name" value="REGULATOR-RELATED"/>
    <property type="match status" value="1"/>
</dbReference>
<dbReference type="CDD" id="cd07302">
    <property type="entry name" value="CHD"/>
    <property type="match status" value="1"/>
</dbReference>
<dbReference type="PROSITE" id="PS50043">
    <property type="entry name" value="HTH_LUXR_2"/>
    <property type="match status" value="1"/>
</dbReference>
<dbReference type="InterPro" id="IPR058852">
    <property type="entry name" value="HTH_77"/>
</dbReference>
<dbReference type="InterPro" id="IPR027417">
    <property type="entry name" value="P-loop_NTPase"/>
</dbReference>
<dbReference type="Gene3D" id="1.25.40.10">
    <property type="entry name" value="Tetratricopeptide repeat domain"/>
    <property type="match status" value="1"/>
</dbReference>
<dbReference type="SMART" id="SM00421">
    <property type="entry name" value="HTH_LUXR"/>
    <property type="match status" value="1"/>
</dbReference>
<dbReference type="InterPro" id="IPR036388">
    <property type="entry name" value="WH-like_DNA-bd_sf"/>
</dbReference>
<keyword evidence="1" id="KW-0805">Transcription regulation</keyword>
<dbReference type="FunFam" id="1.10.10.10:FF:000553">
    <property type="entry name" value="Transcriptional regulator, LuxR family"/>
    <property type="match status" value="1"/>
</dbReference>
<dbReference type="SUPFAM" id="SSF52540">
    <property type="entry name" value="P-loop containing nucleoside triphosphate hydrolases"/>
    <property type="match status" value="1"/>
</dbReference>
<dbReference type="Gene3D" id="3.40.50.300">
    <property type="entry name" value="P-loop containing nucleotide triphosphate hydrolases"/>
    <property type="match status" value="1"/>
</dbReference>
<dbReference type="InterPro" id="IPR029787">
    <property type="entry name" value="Nucleotide_cyclase"/>
</dbReference>
<dbReference type="InterPro" id="IPR001054">
    <property type="entry name" value="A/G_cyclase"/>
</dbReference>
<evidence type="ECO:0000313" key="6">
    <source>
        <dbReference type="EMBL" id="GFG94222.1"/>
    </source>
</evidence>
<gene>
    <name evidence="6" type="ORF">MTIM_01010</name>
</gene>
<dbReference type="GO" id="GO:0035556">
    <property type="term" value="P:intracellular signal transduction"/>
    <property type="evidence" value="ECO:0007669"/>
    <property type="project" value="InterPro"/>
</dbReference>
<dbReference type="PANTHER" id="PTHR47691:SF3">
    <property type="entry name" value="HTH-TYPE TRANSCRIPTIONAL REGULATOR RV0890C-RELATED"/>
    <property type="match status" value="1"/>
</dbReference>
<feature type="domain" description="Guanylate cyclase" evidence="5">
    <location>
        <begin position="45"/>
        <end position="153"/>
    </location>
</feature>
<dbReference type="CDD" id="cd06170">
    <property type="entry name" value="LuxR_C_like"/>
    <property type="match status" value="1"/>
</dbReference>
<dbReference type="SMART" id="SM00044">
    <property type="entry name" value="CYCc"/>
    <property type="match status" value="1"/>
</dbReference>
<keyword evidence="7" id="KW-1185">Reference proteome</keyword>
<keyword evidence="3" id="KW-0804">Transcription</keyword>
<dbReference type="GO" id="GO:0006355">
    <property type="term" value="P:regulation of DNA-templated transcription"/>
    <property type="evidence" value="ECO:0007669"/>
    <property type="project" value="InterPro"/>
</dbReference>
<sequence>MFAACDCPMLTNMTETTDRRAETPPLEPLNWSDLGVGELPTGTVTLLLADVEGSTRLWQTQPEVMSAAVARLDRTVSNLVTEHGGVRPVEQGEGDSFVVAFARASDAAAFALRLQLAPLAPISLRIGLHTGEVQLRDEANYVGPTINRTARLRDLAHGGQTVLSATTSDLLADGLPAGAWLLDLGTHPLRDLPRPERVTQLCHPELRNDFPPLRASKSDGEQRLPPQFTSFVGRSAELGAVREIVAGNRLVTLTGAGGVGKTRLAVQVAGQMDGDFADGVWYVDLAPITDPVVVPVAVSRALGLPDQAGRSAIDTVTRAIAGRHILIVLDNCEHLIEACSSLTVALLGTCPAATVLATSREPLRVPGEVAWGVPSLSLTDEAITLFTDRARQVRPDFVVDEQNSAAVAEICERLDGIPLAIELAAAWVRALSLAQILHSLHDRFRLLTGGARTAVRRQQTLRASVDWSHALLTEPERVLFRRAAVFHGGFDLDAAQAVCGGSDVESYQILDQLTLLIDKSLIAAEDGDCGTRYRMLETVRQYALEKLSESSEADSVRARHRDHYTAMAALLDEPGRTGYQSRVERAAIEMDNLRAAFAWCRENGEISEALRLASALQPLWTTRGRVREGTAWFQAALDDAAAHDAEVPLTVRARALADNATLEGAQTIHDNMDRALEALALAREIGDPALLVRALAGCGIIAAYDAAAASSYFDEALGLARAVGDDRILSQILAFQAFAAVTGQGDAMAARAAGEEGRDVADAIGDGYASRGCRWCIGLAQQWEGDLAGAIAQFRALVAEAEAAHDETWRMSSLVSLGHYLAFAGDTSEARAAATAAVESAADFSAFNQGFAYAALAVATLAAGDVDASAAAGEAAWERMKAQPELAAVNVIPLADVALARGDLTVARRLADDAVAVAPGMHRLLALAKRTRVAIAQNDVERAARDARDALTGAGDLKGYYVVPDVLECLAMLAAGAGSNREAGRFFGAAQAVRGRTGYVRFKIYDADYDASVAALRDAMGEGEFQDAWTEGQSLSIDEVIAYAQRGRGERKRPATGWDSLTPAELNVVRLVSEGLSNKDIAARLFLSARTVQAHLSHVYSKLAISSRVQLAQEASRHA</sequence>
<evidence type="ECO:0000259" key="5">
    <source>
        <dbReference type="PROSITE" id="PS50125"/>
    </source>
</evidence>
<dbReference type="InterPro" id="IPR011990">
    <property type="entry name" value="TPR-like_helical_dom_sf"/>
</dbReference>
<dbReference type="Proteomes" id="UP000465301">
    <property type="component" value="Unassembled WGS sequence"/>
</dbReference>
<name>A0A7I9Z064_9MYCO</name>
<dbReference type="GO" id="GO:0009190">
    <property type="term" value="P:cyclic nucleotide biosynthetic process"/>
    <property type="evidence" value="ECO:0007669"/>
    <property type="project" value="InterPro"/>
</dbReference>
<evidence type="ECO:0000313" key="7">
    <source>
        <dbReference type="Proteomes" id="UP000465301"/>
    </source>
</evidence>
<dbReference type="Gene3D" id="3.30.70.1230">
    <property type="entry name" value="Nucleotide cyclase"/>
    <property type="match status" value="2"/>
</dbReference>